<sequence>MAATARKLLLSRISLLSRSQITRRSPFCRSFAAKPFPSSKSRDIPPHPPSESSGAEEEEEIPTSGICKPLSEILKELSKKVPDSFIKVRNEDGFTSKYVPWFVFLLPFSLGYMTFDQADLSIGNGSEIAVSTRDNVNQRLRMEMVAITTRLCYAFKMGGRRKLVASKPVGWLEMEPFIANLQEISHSNVGHVLLEGHIVNRILNLHAPEWSGEIRSIVYSADGKSVTVVYRVTLFGTDAEIYRESSGTASVEDTRFGDPVQKAEAMAFRRACARLGLGLHLYHEDAL</sequence>
<protein>
    <recommendedName>
        <fullName evidence="4">DNA repair RAD52-like protein 1, mitochondrial</fullName>
    </recommendedName>
</protein>
<dbReference type="AlphaFoldDB" id="A0A5P1E6V1"/>
<proteinExistence type="predicted"/>
<evidence type="ECO:0008006" key="4">
    <source>
        <dbReference type="Google" id="ProtNLM"/>
    </source>
</evidence>
<gene>
    <name evidence="2" type="ORF">A4U43_C10F12220</name>
</gene>
<name>A0A5P1E6V1_ASPOF</name>
<dbReference type="Gramene" id="ONK56736">
    <property type="protein sequence ID" value="ONK56736"/>
    <property type="gene ID" value="A4U43_C10F12220"/>
</dbReference>
<feature type="region of interest" description="Disordered" evidence="1">
    <location>
        <begin position="33"/>
        <end position="63"/>
    </location>
</feature>
<evidence type="ECO:0000256" key="1">
    <source>
        <dbReference type="SAM" id="MobiDB-lite"/>
    </source>
</evidence>
<keyword evidence="3" id="KW-1185">Reference proteome</keyword>
<dbReference type="PANTHER" id="PTHR34050:SF1">
    <property type="entry name" value="DNA REPAIR RAD52-LIKE PROTEIN 1, MITOCHONDRIAL"/>
    <property type="match status" value="1"/>
</dbReference>
<accession>A0A5P1E6V1</accession>
<dbReference type="GO" id="GO:0000724">
    <property type="term" value="P:double-strand break repair via homologous recombination"/>
    <property type="evidence" value="ECO:0007669"/>
    <property type="project" value="InterPro"/>
</dbReference>
<dbReference type="OMA" id="GHIVNRI"/>
<evidence type="ECO:0000313" key="3">
    <source>
        <dbReference type="Proteomes" id="UP000243459"/>
    </source>
</evidence>
<dbReference type="GO" id="GO:0003677">
    <property type="term" value="F:DNA binding"/>
    <property type="evidence" value="ECO:0007669"/>
    <property type="project" value="InterPro"/>
</dbReference>
<reference evidence="3" key="1">
    <citation type="journal article" date="2017" name="Nat. Commun.">
        <title>The asparagus genome sheds light on the origin and evolution of a young Y chromosome.</title>
        <authorList>
            <person name="Harkess A."/>
            <person name="Zhou J."/>
            <person name="Xu C."/>
            <person name="Bowers J.E."/>
            <person name="Van der Hulst R."/>
            <person name="Ayyampalayam S."/>
            <person name="Mercati F."/>
            <person name="Riccardi P."/>
            <person name="McKain M.R."/>
            <person name="Kakrana A."/>
            <person name="Tang H."/>
            <person name="Ray J."/>
            <person name="Groenendijk J."/>
            <person name="Arikit S."/>
            <person name="Mathioni S.M."/>
            <person name="Nakano M."/>
            <person name="Shan H."/>
            <person name="Telgmann-Rauber A."/>
            <person name="Kanno A."/>
            <person name="Yue Z."/>
            <person name="Chen H."/>
            <person name="Li W."/>
            <person name="Chen Y."/>
            <person name="Xu X."/>
            <person name="Zhang Y."/>
            <person name="Luo S."/>
            <person name="Chen H."/>
            <person name="Gao J."/>
            <person name="Mao Z."/>
            <person name="Pires J.C."/>
            <person name="Luo M."/>
            <person name="Kudrna D."/>
            <person name="Wing R.A."/>
            <person name="Meyers B.C."/>
            <person name="Yi K."/>
            <person name="Kong H."/>
            <person name="Lavrijsen P."/>
            <person name="Sunseri F."/>
            <person name="Falavigna A."/>
            <person name="Ye Y."/>
            <person name="Leebens-Mack J.H."/>
            <person name="Chen G."/>
        </authorList>
    </citation>
    <scope>NUCLEOTIDE SEQUENCE [LARGE SCALE GENOMIC DNA]</scope>
    <source>
        <strain evidence="3">cv. DH0086</strain>
    </source>
</reference>
<dbReference type="PANTHER" id="PTHR34050">
    <property type="entry name" value="DNA REPAIR RAD52-LIKE PROTEIN 2, CHLOROPLASTIC"/>
    <property type="match status" value="1"/>
</dbReference>
<dbReference type="Proteomes" id="UP000243459">
    <property type="component" value="Chromosome 10"/>
</dbReference>
<dbReference type="InterPro" id="IPR037489">
    <property type="entry name" value="RAD52-like"/>
</dbReference>
<organism evidence="2 3">
    <name type="scientific">Asparagus officinalis</name>
    <name type="common">Garden asparagus</name>
    <dbReference type="NCBI Taxonomy" id="4686"/>
    <lineage>
        <taxon>Eukaryota</taxon>
        <taxon>Viridiplantae</taxon>
        <taxon>Streptophyta</taxon>
        <taxon>Embryophyta</taxon>
        <taxon>Tracheophyta</taxon>
        <taxon>Spermatophyta</taxon>
        <taxon>Magnoliopsida</taxon>
        <taxon>Liliopsida</taxon>
        <taxon>Asparagales</taxon>
        <taxon>Asparagaceae</taxon>
        <taxon>Asparagoideae</taxon>
        <taxon>Asparagus</taxon>
    </lineage>
</organism>
<evidence type="ECO:0000313" key="2">
    <source>
        <dbReference type="EMBL" id="ONK56736.1"/>
    </source>
</evidence>
<dbReference type="EMBL" id="CM007390">
    <property type="protein sequence ID" value="ONK56736.1"/>
    <property type="molecule type" value="Genomic_DNA"/>
</dbReference>